<organism evidence="4 5">
    <name type="scientific">Dichelobacter nodosus (strain VCS1703A)</name>
    <dbReference type="NCBI Taxonomy" id="246195"/>
    <lineage>
        <taxon>Bacteria</taxon>
        <taxon>Pseudomonadati</taxon>
        <taxon>Pseudomonadota</taxon>
        <taxon>Gammaproteobacteria</taxon>
        <taxon>Cardiobacteriales</taxon>
        <taxon>Cardiobacteriaceae</taxon>
        <taxon>Dichelobacter</taxon>
    </lineage>
</organism>
<dbReference type="RefSeq" id="WP_012030744.1">
    <property type="nucleotide sequence ID" value="NC_009446.1"/>
</dbReference>
<evidence type="ECO:0000256" key="1">
    <source>
        <dbReference type="SAM" id="MobiDB-lite"/>
    </source>
</evidence>
<dbReference type="Gene3D" id="3.30.70.1070">
    <property type="entry name" value="Sporulation related repeat"/>
    <property type="match status" value="1"/>
</dbReference>
<dbReference type="GO" id="GO:0032506">
    <property type="term" value="P:cytokinetic process"/>
    <property type="evidence" value="ECO:0007669"/>
    <property type="project" value="TreeGrafter"/>
</dbReference>
<dbReference type="SUPFAM" id="SSF110997">
    <property type="entry name" value="Sporulation related repeat"/>
    <property type="match status" value="1"/>
</dbReference>
<dbReference type="EMBL" id="CP000513">
    <property type="protein sequence ID" value="ABQ14212.1"/>
    <property type="molecule type" value="Genomic_DNA"/>
</dbReference>
<dbReference type="PANTHER" id="PTHR38687:SF1">
    <property type="entry name" value="CELL DIVISION PROTEIN DEDD"/>
    <property type="match status" value="1"/>
</dbReference>
<keyword evidence="5" id="KW-1185">Reference proteome</keyword>
<gene>
    <name evidence="4" type="ordered locus">DNO_0403</name>
</gene>
<dbReference type="Proteomes" id="UP000000248">
    <property type="component" value="Chromosome"/>
</dbReference>
<feature type="transmembrane region" description="Helical" evidence="2">
    <location>
        <begin position="7"/>
        <end position="27"/>
    </location>
</feature>
<dbReference type="GO" id="GO:0030428">
    <property type="term" value="C:cell septum"/>
    <property type="evidence" value="ECO:0007669"/>
    <property type="project" value="TreeGrafter"/>
</dbReference>
<dbReference type="AlphaFoldDB" id="A5EVX6"/>
<evidence type="ECO:0000313" key="4">
    <source>
        <dbReference type="EMBL" id="ABQ14212.1"/>
    </source>
</evidence>
<proteinExistence type="predicted"/>
<evidence type="ECO:0000259" key="3">
    <source>
        <dbReference type="PROSITE" id="PS51724"/>
    </source>
</evidence>
<protein>
    <recommendedName>
        <fullName evidence="3">SPOR domain-containing protein</fullName>
    </recommendedName>
</protein>
<dbReference type="STRING" id="246195.DNO_0403"/>
<feature type="region of interest" description="Disordered" evidence="1">
    <location>
        <begin position="34"/>
        <end position="105"/>
    </location>
</feature>
<evidence type="ECO:0000313" key="5">
    <source>
        <dbReference type="Proteomes" id="UP000000248"/>
    </source>
</evidence>
<dbReference type="Pfam" id="PF05036">
    <property type="entry name" value="SPOR"/>
    <property type="match status" value="1"/>
</dbReference>
<feature type="compositionally biased region" description="Low complexity" evidence="1">
    <location>
        <begin position="92"/>
        <end position="105"/>
    </location>
</feature>
<keyword evidence="2" id="KW-1133">Transmembrane helix</keyword>
<dbReference type="HOGENOM" id="CLU_1358634_0_0_6"/>
<dbReference type="eggNOG" id="COG3087">
    <property type="taxonomic scope" value="Bacteria"/>
</dbReference>
<dbReference type="OrthoDB" id="8558195at2"/>
<accession>A5EVX6</accession>
<dbReference type="GO" id="GO:0042834">
    <property type="term" value="F:peptidoglycan binding"/>
    <property type="evidence" value="ECO:0007669"/>
    <property type="project" value="InterPro"/>
</dbReference>
<dbReference type="PANTHER" id="PTHR38687">
    <property type="entry name" value="CELL DIVISION PROTEIN DEDD-RELATED"/>
    <property type="match status" value="1"/>
</dbReference>
<dbReference type="PROSITE" id="PS51724">
    <property type="entry name" value="SPOR"/>
    <property type="match status" value="1"/>
</dbReference>
<reference evidence="4 5" key="1">
    <citation type="journal article" date="2007" name="Nat. Biotechnol.">
        <title>Genome sequence and identification of candidate vaccine antigens from the animal pathogen Dichelobacter nodosus.</title>
        <authorList>
            <person name="Myers G.S."/>
            <person name="Parker D."/>
            <person name="Al-Hasani K."/>
            <person name="Kennan R.M."/>
            <person name="Seemann T."/>
            <person name="Ren Q."/>
            <person name="Badger J.H."/>
            <person name="Selengut J.D."/>
            <person name="Deboy R.T."/>
            <person name="Tettelin H."/>
            <person name="Boyce J.D."/>
            <person name="McCarl V.P."/>
            <person name="Han X."/>
            <person name="Nelson W.C."/>
            <person name="Madupu R."/>
            <person name="Mohamoud Y."/>
            <person name="Holley T."/>
            <person name="Fedorova N."/>
            <person name="Khouri H."/>
            <person name="Bottomley S.P."/>
            <person name="Whittington R.J."/>
            <person name="Adler B."/>
            <person name="Songer J.G."/>
            <person name="Rood J.I."/>
            <person name="Paulsen I.T."/>
        </authorList>
    </citation>
    <scope>NUCLEOTIDE SEQUENCE [LARGE SCALE GENOMIC DNA]</scope>
    <source>
        <strain evidence="4 5">VCS1703A</strain>
    </source>
</reference>
<dbReference type="KEGG" id="dno:DNO_0403"/>
<dbReference type="GO" id="GO:0032153">
    <property type="term" value="C:cell division site"/>
    <property type="evidence" value="ECO:0007669"/>
    <property type="project" value="TreeGrafter"/>
</dbReference>
<name>A5EVX6_DICNV</name>
<dbReference type="InterPro" id="IPR036680">
    <property type="entry name" value="SPOR-like_sf"/>
</dbReference>
<dbReference type="InterPro" id="IPR007730">
    <property type="entry name" value="SPOR-like_dom"/>
</dbReference>
<keyword evidence="2" id="KW-0812">Transmembrane</keyword>
<dbReference type="InterPro" id="IPR052521">
    <property type="entry name" value="Cell_div_SPOR-domain"/>
</dbReference>
<keyword evidence="2" id="KW-0472">Membrane</keyword>
<sequence length="201" mass="21870">MNNQWIARILGVLFLAVFMVVFFQLWFSPPVPPQLQPQPEPQQTAAEHESDTTAPLIDPQNGSATITLTSLETSEMSERTTAPEEAAPKLVNQNAPQQNQPMNTPAATKTAETIATTSEPTAARESAQKIWIQAGSFGSPENAQRRMQEIKKAGLATEMETVSVQGKTYHRVYIGPVRGGDVDGLLNRLSVMGINGRAVSR</sequence>
<feature type="compositionally biased region" description="Polar residues" evidence="1">
    <location>
        <begin position="60"/>
        <end position="74"/>
    </location>
</feature>
<feature type="domain" description="SPOR" evidence="3">
    <location>
        <begin position="124"/>
        <end position="201"/>
    </location>
</feature>
<evidence type="ECO:0000256" key="2">
    <source>
        <dbReference type="SAM" id="Phobius"/>
    </source>
</evidence>